<feature type="domain" description="AB hydrolase-1" evidence="3">
    <location>
        <begin position="45"/>
        <end position="161"/>
    </location>
</feature>
<dbReference type="RefSeq" id="WP_201304123.1">
    <property type="nucleotide sequence ID" value="NZ_LR733271.1"/>
</dbReference>
<dbReference type="PANTHER" id="PTHR43139:SF52">
    <property type="entry name" value="SI:DKEY-122A22.2"/>
    <property type="match status" value="1"/>
</dbReference>
<dbReference type="AlphaFoldDB" id="A0A653VQH8"/>
<dbReference type="InterPro" id="IPR019734">
    <property type="entry name" value="TPR_rpt"/>
</dbReference>
<dbReference type="Pfam" id="PF14559">
    <property type="entry name" value="TPR_19"/>
    <property type="match status" value="1"/>
</dbReference>
<dbReference type="EMBL" id="CABWLR010000005">
    <property type="protein sequence ID" value="VXC07769.1"/>
    <property type="molecule type" value="Genomic_DNA"/>
</dbReference>
<feature type="signal peptide" evidence="2">
    <location>
        <begin position="1"/>
        <end position="22"/>
    </location>
</feature>
<dbReference type="Pfam" id="PF00561">
    <property type="entry name" value="Abhydrolase_1"/>
    <property type="match status" value="1"/>
</dbReference>
<evidence type="ECO:0000313" key="5">
    <source>
        <dbReference type="Proteomes" id="UP000430202"/>
    </source>
</evidence>
<keyword evidence="4" id="KW-0378">Hydrolase</keyword>
<dbReference type="InterPro" id="IPR000073">
    <property type="entry name" value="AB_hydrolase_1"/>
</dbReference>
<evidence type="ECO:0000313" key="4">
    <source>
        <dbReference type="EMBL" id="VXC07769.1"/>
    </source>
</evidence>
<keyword evidence="1" id="KW-0802">TPR repeat</keyword>
<evidence type="ECO:0000259" key="3">
    <source>
        <dbReference type="Pfam" id="PF00561"/>
    </source>
</evidence>
<accession>A0A653VQH8</accession>
<dbReference type="PROSITE" id="PS50293">
    <property type="entry name" value="TPR_REGION"/>
    <property type="match status" value="1"/>
</dbReference>
<dbReference type="InterPro" id="IPR029058">
    <property type="entry name" value="AB_hydrolase_fold"/>
</dbReference>
<organism evidence="4 5">
    <name type="scientific">Maribacter litoralis</name>
    <dbReference type="NCBI Taxonomy" id="2059726"/>
    <lineage>
        <taxon>Bacteria</taxon>
        <taxon>Pseudomonadati</taxon>
        <taxon>Bacteroidota</taxon>
        <taxon>Flavobacteriia</taxon>
        <taxon>Flavobacteriales</taxon>
        <taxon>Flavobacteriaceae</taxon>
        <taxon>Maribacter</taxon>
    </lineage>
</organism>
<keyword evidence="5" id="KW-1185">Reference proteome</keyword>
<evidence type="ECO:0000256" key="1">
    <source>
        <dbReference type="PROSITE-ProRule" id="PRU00339"/>
    </source>
</evidence>
<name>A0A653VQH8_9FLAO</name>
<reference evidence="4 5" key="1">
    <citation type="submission" date="2019-10" db="EMBL/GenBank/DDBJ databases">
        <authorList>
            <person name="Karimi E."/>
        </authorList>
    </citation>
    <scope>NUCLEOTIDE SEQUENCE [LARGE SCALE GENOMIC DNA]</scope>
    <source>
        <strain evidence="4">Maribacter sp. 151</strain>
    </source>
</reference>
<protein>
    <submittedName>
        <fullName evidence="4">Alpha/beta hydrolase fold</fullName>
    </submittedName>
</protein>
<evidence type="ECO:0000256" key="2">
    <source>
        <dbReference type="SAM" id="SignalP"/>
    </source>
</evidence>
<sequence length="380" mass="42807">MKHFYFACLTIFSLTISIQAQGESSLVDVGGYNMHFNIINGEGVPILFEAGGGNDSSVWAPILESIYNVTGTTLITYDRSGFGKSELNPYLKKETDFGIENGIKELKIGLTKLGYDGQIILVSHSYGGLYNMLYARKYPEKVISVVSIDATPSEFWNEELLSMRDMNVDITTIPKPSGDYYMNYNYNATMRYIRGMKFPENIPVTNIFPENSFPDFPEILSTRWRTLQEELGDKNENIHNVIAKNSGHAVFQDNPTLIINSVIKAYAKTLDKNQQINLLPKVLNNAIDLSIQSKYNNRTAHDLNTLGYSLMANQDMDNALVLFKAATLLFPHNANAYDSYGEALLAVNKTEEAIKMYEKSIELNPENDHGKSILEELKRK</sequence>
<dbReference type="Gene3D" id="1.25.40.10">
    <property type="entry name" value="Tetratricopeptide repeat domain"/>
    <property type="match status" value="1"/>
</dbReference>
<dbReference type="SUPFAM" id="SSF48452">
    <property type="entry name" value="TPR-like"/>
    <property type="match status" value="1"/>
</dbReference>
<proteinExistence type="predicted"/>
<feature type="repeat" description="TPR" evidence="1">
    <location>
        <begin position="334"/>
        <end position="367"/>
    </location>
</feature>
<keyword evidence="2" id="KW-0732">Signal</keyword>
<dbReference type="SUPFAM" id="SSF53474">
    <property type="entry name" value="alpha/beta-Hydrolases"/>
    <property type="match status" value="1"/>
</dbReference>
<dbReference type="InterPro" id="IPR052370">
    <property type="entry name" value="Meta-cleavage_hydrolase"/>
</dbReference>
<dbReference type="Gene3D" id="3.40.50.1820">
    <property type="entry name" value="alpha/beta hydrolase"/>
    <property type="match status" value="1"/>
</dbReference>
<dbReference type="GO" id="GO:0016787">
    <property type="term" value="F:hydrolase activity"/>
    <property type="evidence" value="ECO:0007669"/>
    <property type="project" value="UniProtKB-KW"/>
</dbReference>
<dbReference type="PROSITE" id="PS50005">
    <property type="entry name" value="TPR"/>
    <property type="match status" value="1"/>
</dbReference>
<feature type="chain" id="PRO_5025022603" evidence="2">
    <location>
        <begin position="23"/>
        <end position="380"/>
    </location>
</feature>
<dbReference type="PANTHER" id="PTHR43139">
    <property type="entry name" value="SI:DKEY-122A22.2"/>
    <property type="match status" value="1"/>
</dbReference>
<dbReference type="InterPro" id="IPR011990">
    <property type="entry name" value="TPR-like_helical_dom_sf"/>
</dbReference>
<dbReference type="Proteomes" id="UP000430202">
    <property type="component" value="Unassembled WGS sequence"/>
</dbReference>
<gene>
    <name evidence="4" type="ORF">MARI151_50540</name>
</gene>
<dbReference type="SMART" id="SM00028">
    <property type="entry name" value="TPR"/>
    <property type="match status" value="2"/>
</dbReference>